<reference evidence="2 3" key="1">
    <citation type="journal article" date="2014" name="Genome Announc.">
        <title>Draft Genome Sequences of Three Strains of Bacteroides pyogenes Isolated from a Cat and Swine.</title>
        <authorList>
            <person name="Sakamoto M."/>
            <person name="Oshima K."/>
            <person name="Suda W."/>
            <person name="Kitamura K."/>
            <person name="Iida T."/>
            <person name="Hattori M."/>
            <person name="Ohkuma M."/>
        </authorList>
    </citation>
    <scope>NUCLEOTIDE SEQUENCE [LARGE SCALE GENOMIC DNA]</scope>
    <source>
        <strain evidence="2 3">JCM 6292</strain>
    </source>
</reference>
<name>W4PBF9_9BACE</name>
<proteinExistence type="predicted"/>
<feature type="transmembrane region" description="Helical" evidence="1">
    <location>
        <begin position="7"/>
        <end position="25"/>
    </location>
</feature>
<organism evidence="2 3">
    <name type="scientific">Bacteroides pyogenes JCM 6292</name>
    <dbReference type="NCBI Taxonomy" id="1235809"/>
    <lineage>
        <taxon>Bacteria</taxon>
        <taxon>Pseudomonadati</taxon>
        <taxon>Bacteroidota</taxon>
        <taxon>Bacteroidia</taxon>
        <taxon>Bacteroidales</taxon>
        <taxon>Bacteroidaceae</taxon>
        <taxon>Bacteroides</taxon>
    </lineage>
</organism>
<protein>
    <submittedName>
        <fullName evidence="2">Uncharacterized protein</fullName>
    </submittedName>
</protein>
<evidence type="ECO:0000313" key="3">
    <source>
        <dbReference type="Proteomes" id="UP000018861"/>
    </source>
</evidence>
<dbReference type="Proteomes" id="UP000018861">
    <property type="component" value="Unassembled WGS sequence"/>
</dbReference>
<comment type="caution">
    <text evidence="2">The sequence shown here is derived from an EMBL/GenBank/DDBJ whole genome shotgun (WGS) entry which is preliminary data.</text>
</comment>
<accession>W4PBF9</accession>
<keyword evidence="1" id="KW-0472">Membrane</keyword>
<keyword evidence="1" id="KW-0812">Transmembrane</keyword>
<dbReference type="AlphaFoldDB" id="W4PBF9"/>
<keyword evidence="1" id="KW-1133">Transmembrane helix</keyword>
<evidence type="ECO:0000256" key="1">
    <source>
        <dbReference type="SAM" id="Phobius"/>
    </source>
</evidence>
<sequence length="63" mass="7247">MKRAGGFYLLFFACLLTAYFSPFAMKRGGNFYLLFLTLSCERLFFTVTAKDESERSAVDTFHV</sequence>
<dbReference type="EMBL" id="BAIQ01000061">
    <property type="protein sequence ID" value="GAE17136.1"/>
    <property type="molecule type" value="Genomic_DNA"/>
</dbReference>
<gene>
    <name evidence="2" type="ORF">JCM6292_3691</name>
</gene>
<evidence type="ECO:0000313" key="2">
    <source>
        <dbReference type="EMBL" id="GAE17136.1"/>
    </source>
</evidence>